<feature type="coiled-coil region" evidence="7">
    <location>
        <begin position="218"/>
        <end position="245"/>
    </location>
</feature>
<feature type="transmembrane region" description="Helical" evidence="8">
    <location>
        <begin position="20"/>
        <end position="53"/>
    </location>
</feature>
<keyword evidence="2 8" id="KW-0812">Transmembrane</keyword>
<evidence type="ECO:0000256" key="7">
    <source>
        <dbReference type="SAM" id="Coils"/>
    </source>
</evidence>
<evidence type="ECO:0000256" key="8">
    <source>
        <dbReference type="SAM" id="Phobius"/>
    </source>
</evidence>
<feature type="transmembrane region" description="Helical" evidence="8">
    <location>
        <begin position="135"/>
        <end position="158"/>
    </location>
</feature>
<accession>A0ABT2TP38</accession>
<evidence type="ECO:0000256" key="1">
    <source>
        <dbReference type="ARBA" id="ARBA00004651"/>
    </source>
</evidence>
<dbReference type="InterPro" id="IPR036640">
    <property type="entry name" value="ABC1_TM_sf"/>
</dbReference>
<evidence type="ECO:0000256" key="4">
    <source>
        <dbReference type="ARBA" id="ARBA00022840"/>
    </source>
</evidence>
<keyword evidence="6 8" id="KW-0472">Membrane</keyword>
<dbReference type="RefSeq" id="WP_262591415.1">
    <property type="nucleotide sequence ID" value="NZ_JAOQJQ010000008.1"/>
</dbReference>
<comment type="caution">
    <text evidence="11">The sequence shown here is derived from an EMBL/GenBank/DDBJ whole genome shotgun (WGS) entry which is preliminary data.</text>
</comment>
<dbReference type="SUPFAM" id="SSF52540">
    <property type="entry name" value="P-loop containing nucleoside triphosphate hydrolases"/>
    <property type="match status" value="1"/>
</dbReference>
<keyword evidence="5 8" id="KW-1133">Transmembrane helix</keyword>
<feature type="transmembrane region" description="Helical" evidence="8">
    <location>
        <begin position="59"/>
        <end position="78"/>
    </location>
</feature>
<organism evidence="11 12">
    <name type="scientific">Brotonthovivens ammoniilytica</name>
    <dbReference type="NCBI Taxonomy" id="2981725"/>
    <lineage>
        <taxon>Bacteria</taxon>
        <taxon>Bacillati</taxon>
        <taxon>Bacillota</taxon>
        <taxon>Clostridia</taxon>
        <taxon>Lachnospirales</taxon>
        <taxon>Lachnospiraceae</taxon>
        <taxon>Brotonthovivens</taxon>
    </lineage>
</organism>
<dbReference type="PROSITE" id="PS50893">
    <property type="entry name" value="ABC_TRANSPORTER_2"/>
    <property type="match status" value="1"/>
</dbReference>
<dbReference type="InterPro" id="IPR027417">
    <property type="entry name" value="P-loop_NTPase"/>
</dbReference>
<dbReference type="PROSITE" id="PS50929">
    <property type="entry name" value="ABC_TM1F"/>
    <property type="match status" value="1"/>
</dbReference>
<feature type="domain" description="ABC transmembrane type-1" evidence="10">
    <location>
        <begin position="25"/>
        <end position="308"/>
    </location>
</feature>
<dbReference type="InterPro" id="IPR003593">
    <property type="entry name" value="AAA+_ATPase"/>
</dbReference>
<dbReference type="Proteomes" id="UP001652442">
    <property type="component" value="Unassembled WGS sequence"/>
</dbReference>
<dbReference type="Pfam" id="PF00664">
    <property type="entry name" value="ABC_membrane"/>
    <property type="match status" value="1"/>
</dbReference>
<proteinExistence type="predicted"/>
<dbReference type="PROSITE" id="PS00211">
    <property type="entry name" value="ABC_TRANSPORTER_1"/>
    <property type="match status" value="1"/>
</dbReference>
<sequence length="552" mass="60500">MEKRSSLSICLRLLKLVKPLAGFMVLAVGMGIAGHLCASFLTVLGVFAVLSVLQVTTALSLKIIFILLAVFAVCRGFLRYGEQACNHFIAFKLLALIRDKVFRALRRLCPAKLEGKEKGNLISVITSDIELLEVFYAHTISPVLIAVCTSVFMCLFIGRYHWALGGLAAASYFILGCVLPGITSRMSGGHGADFRKQTGELGSYVLDSLRGLEENIQYQMGEERLKEMNERADKLSEEEKHMKKLAGNNQAVIHTAVLVLSLAMLLSSSFLFQKQLIGFEGILISTVALMSSFGPVIALANLSSTLQSTMAAGNRVLDILDEMPLTEDITDQPEQVFSGARLQHVEFGYGDEKILSDISLSISKNQIIGITGKSGSGKSTLLKLLMRFWERDQGSITISGTDINCINTLNLRNMESFVTQETYLFHDSIENNIRIAKPDASREEIEKACRKASVHDFIISLPNGYQTNAGELGDALSGGERQRIGLARAFLHEAPFILLDEPTSNLDSLNEGAVLKALCQERSGKTMVLVSHRPSTMKIADYVCPIEHGRVS</sequence>
<comment type="subcellular location">
    <subcellularLocation>
        <location evidence="1">Cell membrane</location>
        <topology evidence="1">Multi-pass membrane protein</topology>
    </subcellularLocation>
</comment>
<keyword evidence="4 11" id="KW-0067">ATP-binding</keyword>
<dbReference type="SUPFAM" id="SSF90123">
    <property type="entry name" value="ABC transporter transmembrane region"/>
    <property type="match status" value="1"/>
</dbReference>
<protein>
    <submittedName>
        <fullName evidence="11">ABC transporter ATP-binding protein/permease</fullName>
    </submittedName>
</protein>
<dbReference type="GO" id="GO:0005524">
    <property type="term" value="F:ATP binding"/>
    <property type="evidence" value="ECO:0007669"/>
    <property type="project" value="UniProtKB-KW"/>
</dbReference>
<feature type="domain" description="ABC transporter" evidence="9">
    <location>
        <begin position="340"/>
        <end position="552"/>
    </location>
</feature>
<reference evidence="11 12" key="1">
    <citation type="journal article" date="2021" name="ISME Commun">
        <title>Automated analysis of genomic sequences facilitates high-throughput and comprehensive description of bacteria.</title>
        <authorList>
            <person name="Hitch T.C.A."/>
        </authorList>
    </citation>
    <scope>NUCLEOTIDE SEQUENCE [LARGE SCALE GENOMIC DNA]</scope>
    <source>
        <strain evidence="11 12">Sanger_109</strain>
    </source>
</reference>
<feature type="transmembrane region" description="Helical" evidence="8">
    <location>
        <begin position="164"/>
        <end position="182"/>
    </location>
</feature>
<dbReference type="InterPro" id="IPR039421">
    <property type="entry name" value="Type_1_exporter"/>
</dbReference>
<dbReference type="InterPro" id="IPR011527">
    <property type="entry name" value="ABC1_TM_dom"/>
</dbReference>
<dbReference type="SMART" id="SM00382">
    <property type="entry name" value="AAA"/>
    <property type="match status" value="1"/>
</dbReference>
<keyword evidence="12" id="KW-1185">Reference proteome</keyword>
<evidence type="ECO:0000259" key="9">
    <source>
        <dbReference type="PROSITE" id="PS50893"/>
    </source>
</evidence>
<dbReference type="InterPro" id="IPR017871">
    <property type="entry name" value="ABC_transporter-like_CS"/>
</dbReference>
<name>A0ABT2TP38_9FIRM</name>
<evidence type="ECO:0000256" key="2">
    <source>
        <dbReference type="ARBA" id="ARBA00022692"/>
    </source>
</evidence>
<gene>
    <name evidence="11" type="ORF">OCV88_14590</name>
</gene>
<dbReference type="PANTHER" id="PTHR43394:SF1">
    <property type="entry name" value="ATP-BINDING CASSETTE SUB-FAMILY B MEMBER 10, MITOCHONDRIAL"/>
    <property type="match status" value="1"/>
</dbReference>
<evidence type="ECO:0000259" key="10">
    <source>
        <dbReference type="PROSITE" id="PS50929"/>
    </source>
</evidence>
<feature type="transmembrane region" description="Helical" evidence="8">
    <location>
        <begin position="277"/>
        <end position="300"/>
    </location>
</feature>
<dbReference type="Gene3D" id="3.40.50.300">
    <property type="entry name" value="P-loop containing nucleotide triphosphate hydrolases"/>
    <property type="match status" value="1"/>
</dbReference>
<evidence type="ECO:0000313" key="12">
    <source>
        <dbReference type="Proteomes" id="UP001652442"/>
    </source>
</evidence>
<dbReference type="Gene3D" id="1.20.1560.10">
    <property type="entry name" value="ABC transporter type 1, transmembrane domain"/>
    <property type="match status" value="1"/>
</dbReference>
<dbReference type="PANTHER" id="PTHR43394">
    <property type="entry name" value="ATP-DEPENDENT PERMEASE MDL1, MITOCHONDRIAL"/>
    <property type="match status" value="1"/>
</dbReference>
<evidence type="ECO:0000256" key="6">
    <source>
        <dbReference type="ARBA" id="ARBA00023136"/>
    </source>
</evidence>
<evidence type="ECO:0000256" key="5">
    <source>
        <dbReference type="ARBA" id="ARBA00022989"/>
    </source>
</evidence>
<keyword evidence="3" id="KW-0547">Nucleotide-binding</keyword>
<keyword evidence="7" id="KW-0175">Coiled coil</keyword>
<dbReference type="EMBL" id="JAOQJQ010000008">
    <property type="protein sequence ID" value="MCU6763541.1"/>
    <property type="molecule type" value="Genomic_DNA"/>
</dbReference>
<evidence type="ECO:0000256" key="3">
    <source>
        <dbReference type="ARBA" id="ARBA00022741"/>
    </source>
</evidence>
<evidence type="ECO:0000313" key="11">
    <source>
        <dbReference type="EMBL" id="MCU6763541.1"/>
    </source>
</evidence>
<dbReference type="Pfam" id="PF00005">
    <property type="entry name" value="ABC_tran"/>
    <property type="match status" value="1"/>
</dbReference>
<dbReference type="InterPro" id="IPR003439">
    <property type="entry name" value="ABC_transporter-like_ATP-bd"/>
</dbReference>
<feature type="transmembrane region" description="Helical" evidence="8">
    <location>
        <begin position="251"/>
        <end position="271"/>
    </location>
</feature>